<keyword evidence="4" id="KW-1185">Reference proteome</keyword>
<dbReference type="STRING" id="1219065.VPR01S_01_03480"/>
<feature type="transmembrane region" description="Helical" evidence="1">
    <location>
        <begin position="151"/>
        <end position="177"/>
    </location>
</feature>
<organism evidence="3 4">
    <name type="scientific">Vibrio proteolyticus NBRC 13287</name>
    <dbReference type="NCBI Taxonomy" id="1219065"/>
    <lineage>
        <taxon>Bacteria</taxon>
        <taxon>Pseudomonadati</taxon>
        <taxon>Pseudomonadota</taxon>
        <taxon>Gammaproteobacteria</taxon>
        <taxon>Vibrionales</taxon>
        <taxon>Vibrionaceae</taxon>
        <taxon>Vibrio</taxon>
    </lineage>
</organism>
<reference evidence="3 4" key="1">
    <citation type="submission" date="2013-09" db="EMBL/GenBank/DDBJ databases">
        <title>Whole genome shotgun sequence of Vibrio proteolyticus NBRC 13287.</title>
        <authorList>
            <person name="Isaki S."/>
            <person name="Hosoyama A."/>
            <person name="Numata M."/>
            <person name="Hashimoto M."/>
            <person name="Hosoyama Y."/>
            <person name="Tsuchikane K."/>
            <person name="Noguchi M."/>
            <person name="Hirakata S."/>
            <person name="Ichikawa N."/>
            <person name="Ohji S."/>
            <person name="Yamazoe A."/>
            <person name="Fujita N."/>
        </authorList>
    </citation>
    <scope>NUCLEOTIDE SEQUENCE [LARGE SCALE GENOMIC DNA]</scope>
    <source>
        <strain evidence="3 4">NBRC 13287</strain>
    </source>
</reference>
<dbReference type="InterPro" id="IPR026841">
    <property type="entry name" value="Aur1/Ipt1"/>
</dbReference>
<feature type="transmembrane region" description="Helical" evidence="1">
    <location>
        <begin position="264"/>
        <end position="285"/>
    </location>
</feature>
<dbReference type="eggNOG" id="COG0671">
    <property type="taxonomic scope" value="Bacteria"/>
</dbReference>
<feature type="transmembrane region" description="Helical" evidence="1">
    <location>
        <begin position="87"/>
        <end position="105"/>
    </location>
</feature>
<evidence type="ECO:0000313" key="3">
    <source>
        <dbReference type="EMBL" id="GAD65575.1"/>
    </source>
</evidence>
<feature type="transmembrane region" description="Helical" evidence="1">
    <location>
        <begin position="297"/>
        <end position="317"/>
    </location>
</feature>
<accession>U2ZVV6</accession>
<dbReference type="Pfam" id="PF14378">
    <property type="entry name" value="PAP2_3"/>
    <property type="match status" value="1"/>
</dbReference>
<dbReference type="AlphaFoldDB" id="U2ZVV6"/>
<feature type="transmembrane region" description="Helical" evidence="1">
    <location>
        <begin position="184"/>
        <end position="205"/>
    </location>
</feature>
<evidence type="ECO:0000313" key="4">
    <source>
        <dbReference type="Proteomes" id="UP000016570"/>
    </source>
</evidence>
<evidence type="ECO:0000259" key="2">
    <source>
        <dbReference type="Pfam" id="PF14378"/>
    </source>
</evidence>
<feature type="domain" description="Inositolphosphotransferase Aur1/Ipt1" evidence="2">
    <location>
        <begin position="127"/>
        <end position="330"/>
    </location>
</feature>
<evidence type="ECO:0000256" key="1">
    <source>
        <dbReference type="SAM" id="Phobius"/>
    </source>
</evidence>
<feature type="transmembrane region" description="Helical" evidence="1">
    <location>
        <begin position="9"/>
        <end position="25"/>
    </location>
</feature>
<dbReference type="EMBL" id="BATJ01000001">
    <property type="protein sequence ID" value="GAD65575.1"/>
    <property type="molecule type" value="Genomic_DNA"/>
</dbReference>
<protein>
    <recommendedName>
        <fullName evidence="2">Inositolphosphotransferase Aur1/Ipt1 domain-containing protein</fullName>
    </recommendedName>
</protein>
<dbReference type="Proteomes" id="UP000016570">
    <property type="component" value="Unassembled WGS sequence"/>
</dbReference>
<keyword evidence="1" id="KW-0472">Membrane</keyword>
<name>U2ZVV6_VIBPR</name>
<comment type="caution">
    <text evidence="3">The sequence shown here is derived from an EMBL/GenBank/DDBJ whole genome shotgun (WGS) entry which is preliminary data.</text>
</comment>
<keyword evidence="1" id="KW-1133">Transmembrane helix</keyword>
<proteinExistence type="predicted"/>
<gene>
    <name evidence="3" type="ORF">VPR01S_01_03480</name>
</gene>
<dbReference type="GO" id="GO:0016020">
    <property type="term" value="C:membrane"/>
    <property type="evidence" value="ECO:0007669"/>
    <property type="project" value="UniProtKB-SubCell"/>
</dbReference>
<sequence length="342" mass="39350">MCIYLKQDIILYVIILIFTLFTYLFSHHYGYEKDISLTLSYVDILQVIVAATVGVFVLGYGILLLIRREKHPVTCCRNKLEVLFGHRAKLISVLIFMLVFSYFMSSYSTLKSLIPLVESFKYDELFYHADRWLFSGNEPWKWFHHSVNSPYITLILNVFYHVWFLLLWGVLLYFLIFANSNQRIHYVASFLLCWALLGSILALLMSSAGPAFTMRLDAGNQHYTELMALLTQQSEWLKVNSDYELWALNVQNDLWDTYLNKKEMLGSGISAMPSMHVSIAVLMALGMSSVNRWVGALFWLFAAVIYIGSFALGWHYAVDGLVSAPLTYLLWRVCAKLTLVSA</sequence>
<keyword evidence="1" id="KW-0812">Transmembrane</keyword>
<feature type="transmembrane region" description="Helical" evidence="1">
    <location>
        <begin position="45"/>
        <end position="66"/>
    </location>
</feature>